<dbReference type="AlphaFoldDB" id="A0A7S6WPI9"/>
<organism evidence="1 2">
    <name type="scientific">Treponema pedis</name>
    <dbReference type="NCBI Taxonomy" id="409322"/>
    <lineage>
        <taxon>Bacteria</taxon>
        <taxon>Pseudomonadati</taxon>
        <taxon>Spirochaetota</taxon>
        <taxon>Spirochaetia</taxon>
        <taxon>Spirochaetales</taxon>
        <taxon>Treponemataceae</taxon>
        <taxon>Treponema</taxon>
    </lineage>
</organism>
<name>A0A7S6WPI9_9SPIR</name>
<accession>A0A7S6WPI9</accession>
<dbReference type="InterPro" id="IPR036249">
    <property type="entry name" value="Thioredoxin-like_sf"/>
</dbReference>
<dbReference type="SUPFAM" id="SSF52833">
    <property type="entry name" value="Thioredoxin-like"/>
    <property type="match status" value="1"/>
</dbReference>
<sequence>MQKLTRKTLHELRDCLVPEIKIRKPEEKEAYIIVGMGERGIQKGAKEIFKIISEKINGMGKRGDIAVIQAELEGLGEAEPVVEVILKGEEPVKYGYVTAEIANEIIDSHVVNKKILSKYVFDISKKAGAEV</sequence>
<dbReference type="Proteomes" id="UP000593915">
    <property type="component" value="Chromosome"/>
</dbReference>
<dbReference type="RefSeq" id="WP_194076394.1">
    <property type="nucleotide sequence ID" value="NZ_CP061839.1"/>
</dbReference>
<dbReference type="EMBL" id="CP061839">
    <property type="protein sequence ID" value="QOW60958.1"/>
    <property type="molecule type" value="Genomic_DNA"/>
</dbReference>
<proteinExistence type="predicted"/>
<reference evidence="1 2" key="1">
    <citation type="submission" date="2020-09" db="EMBL/GenBank/DDBJ databases">
        <title>Characterization of Treponema spp. from bovine digital dermatitis in Korea.</title>
        <authorList>
            <person name="Espiritu H.M."/>
            <person name="Cho Y.I."/>
            <person name="Mamuad L."/>
        </authorList>
    </citation>
    <scope>NUCLEOTIDE SEQUENCE [LARGE SCALE GENOMIC DNA]</scope>
    <source>
        <strain evidence="1 2">KS1</strain>
    </source>
</reference>
<dbReference type="Gene3D" id="3.40.30.10">
    <property type="entry name" value="Glutaredoxin"/>
    <property type="match status" value="1"/>
</dbReference>
<dbReference type="CDD" id="cd02980">
    <property type="entry name" value="TRX_Fd_family"/>
    <property type="match status" value="1"/>
</dbReference>
<evidence type="ECO:0000313" key="1">
    <source>
        <dbReference type="EMBL" id="QOW60958.1"/>
    </source>
</evidence>
<protein>
    <submittedName>
        <fullName evidence="1">(2Fe-2S) ferredoxin domain-containing protein</fullName>
    </submittedName>
</protein>
<gene>
    <name evidence="1" type="ORF">IFE08_00595</name>
</gene>
<evidence type="ECO:0000313" key="2">
    <source>
        <dbReference type="Proteomes" id="UP000593915"/>
    </source>
</evidence>